<dbReference type="Proteomes" id="UP000034471">
    <property type="component" value="Unassembled WGS sequence"/>
</dbReference>
<dbReference type="Pfam" id="PF01794">
    <property type="entry name" value="Ferric_reduct"/>
    <property type="match status" value="1"/>
</dbReference>
<evidence type="ECO:0000256" key="7">
    <source>
        <dbReference type="SAM" id="Phobius"/>
    </source>
</evidence>
<dbReference type="PANTHER" id="PTHR36964">
    <property type="entry name" value="PROTEIN-METHIONINE-SULFOXIDE REDUCTASE HEME-BINDING SUBUNIT MSRQ"/>
    <property type="match status" value="1"/>
</dbReference>
<sequence>MNRSIIFTMYLFSQLRSLSILQIFAKHKKVIIFTLYGQYIYLFGLTIYAAYLTYHQIDRAVVYEWGKASGDIALIYFCLSILPGIARRFGIRTQITQILMLFRRQIGISVFLFGFFHYSAIRLFPILFAGVPLNLHPPLFEVFGFLSLYPMTLLFLTSNDVSVRTMKTWWRRVHSLVYILTWTIFLHVVLQSGGVMAWVIGAFAFLEAGSLVYPRLRKK</sequence>
<feature type="transmembrane region" description="Helical" evidence="7">
    <location>
        <begin position="169"/>
        <end position="189"/>
    </location>
</feature>
<evidence type="ECO:0000256" key="1">
    <source>
        <dbReference type="ARBA" id="ARBA00004141"/>
    </source>
</evidence>
<feature type="transmembrane region" description="Helical" evidence="7">
    <location>
        <begin position="139"/>
        <end position="157"/>
    </location>
</feature>
<comment type="subcellular location">
    <subcellularLocation>
        <location evidence="1">Membrane</location>
        <topology evidence="1">Multi-pass membrane protein</topology>
    </subcellularLocation>
</comment>
<dbReference type="STRING" id="1618481.US54_C0016G0012"/>
<evidence type="ECO:0000259" key="8">
    <source>
        <dbReference type="Pfam" id="PF01794"/>
    </source>
</evidence>
<evidence type="ECO:0000313" key="9">
    <source>
        <dbReference type="EMBL" id="KKQ38171.1"/>
    </source>
</evidence>
<evidence type="ECO:0000256" key="4">
    <source>
        <dbReference type="ARBA" id="ARBA00022989"/>
    </source>
</evidence>
<evidence type="ECO:0000256" key="3">
    <source>
        <dbReference type="ARBA" id="ARBA00022692"/>
    </source>
</evidence>
<dbReference type="GO" id="GO:0020037">
    <property type="term" value="F:heme binding"/>
    <property type="evidence" value="ECO:0007669"/>
    <property type="project" value="TreeGrafter"/>
</dbReference>
<dbReference type="EMBL" id="LBTJ01000016">
    <property type="protein sequence ID" value="KKQ38171.1"/>
    <property type="molecule type" value="Genomic_DNA"/>
</dbReference>
<keyword evidence="5" id="KW-0408">Iron</keyword>
<dbReference type="InterPro" id="IPR013130">
    <property type="entry name" value="Fe3_Rdtase_TM_dom"/>
</dbReference>
<dbReference type="GO" id="GO:0016679">
    <property type="term" value="F:oxidoreductase activity, acting on diphenols and related substances as donors"/>
    <property type="evidence" value="ECO:0007669"/>
    <property type="project" value="TreeGrafter"/>
</dbReference>
<evidence type="ECO:0000256" key="2">
    <source>
        <dbReference type="ARBA" id="ARBA00022448"/>
    </source>
</evidence>
<feature type="transmembrane region" description="Helical" evidence="7">
    <location>
        <begin position="195"/>
        <end position="213"/>
    </location>
</feature>
<dbReference type="InterPro" id="IPR022837">
    <property type="entry name" value="MsrQ-like"/>
</dbReference>
<gene>
    <name evidence="9" type="ORF">US54_C0016G0012</name>
</gene>
<comment type="caution">
    <text evidence="9">The sequence shown here is derived from an EMBL/GenBank/DDBJ whole genome shotgun (WGS) entry which is preliminary data.</text>
</comment>
<proteinExistence type="predicted"/>
<protein>
    <recommendedName>
        <fullName evidence="8">Ferric oxidoreductase domain-containing protein</fullName>
    </recommendedName>
</protein>
<evidence type="ECO:0000313" key="10">
    <source>
        <dbReference type="Proteomes" id="UP000034471"/>
    </source>
</evidence>
<feature type="transmembrane region" description="Helical" evidence="7">
    <location>
        <begin position="110"/>
        <end position="133"/>
    </location>
</feature>
<feature type="transmembrane region" description="Helical" evidence="7">
    <location>
        <begin position="31"/>
        <end position="52"/>
    </location>
</feature>
<organism evidence="9 10">
    <name type="scientific">Candidatus Roizmanbacteria bacterium GW2011_GWA2_37_7</name>
    <dbReference type="NCBI Taxonomy" id="1618481"/>
    <lineage>
        <taxon>Bacteria</taxon>
        <taxon>Candidatus Roizmaniibacteriota</taxon>
    </lineage>
</organism>
<evidence type="ECO:0000256" key="6">
    <source>
        <dbReference type="ARBA" id="ARBA00023136"/>
    </source>
</evidence>
<dbReference type="GO" id="GO:0005886">
    <property type="term" value="C:plasma membrane"/>
    <property type="evidence" value="ECO:0007669"/>
    <property type="project" value="TreeGrafter"/>
</dbReference>
<keyword evidence="2" id="KW-0813">Transport</keyword>
<dbReference type="PANTHER" id="PTHR36964:SF1">
    <property type="entry name" value="PROTEIN-METHIONINE-SULFOXIDE REDUCTASE HEME-BINDING SUBUNIT MSRQ"/>
    <property type="match status" value="1"/>
</dbReference>
<keyword evidence="4 7" id="KW-1133">Transmembrane helix</keyword>
<accession>A0A0G0KC74</accession>
<name>A0A0G0KC74_9BACT</name>
<dbReference type="GO" id="GO:0010181">
    <property type="term" value="F:FMN binding"/>
    <property type="evidence" value="ECO:0007669"/>
    <property type="project" value="TreeGrafter"/>
</dbReference>
<feature type="domain" description="Ferric oxidoreductase" evidence="8">
    <location>
        <begin position="70"/>
        <end position="181"/>
    </location>
</feature>
<feature type="transmembrane region" description="Helical" evidence="7">
    <location>
        <begin position="72"/>
        <end position="89"/>
    </location>
</feature>
<reference evidence="9 10" key="1">
    <citation type="journal article" date="2015" name="Nature">
        <title>rRNA introns, odd ribosomes, and small enigmatic genomes across a large radiation of phyla.</title>
        <authorList>
            <person name="Brown C.T."/>
            <person name="Hug L.A."/>
            <person name="Thomas B.C."/>
            <person name="Sharon I."/>
            <person name="Castelle C.J."/>
            <person name="Singh A."/>
            <person name="Wilkins M.J."/>
            <person name="Williams K.H."/>
            <person name="Banfield J.F."/>
        </authorList>
    </citation>
    <scope>NUCLEOTIDE SEQUENCE [LARGE SCALE GENOMIC DNA]</scope>
</reference>
<keyword evidence="6 7" id="KW-0472">Membrane</keyword>
<evidence type="ECO:0000256" key="5">
    <source>
        <dbReference type="ARBA" id="ARBA00023004"/>
    </source>
</evidence>
<keyword evidence="3 7" id="KW-0812">Transmembrane</keyword>
<dbReference type="AlphaFoldDB" id="A0A0G0KC74"/>